<protein>
    <submittedName>
        <fullName evidence="8">ABC transporter permease</fullName>
    </submittedName>
</protein>
<dbReference type="RefSeq" id="WP_224036477.1">
    <property type="nucleotide sequence ID" value="NZ_AP024849.1"/>
</dbReference>
<feature type="transmembrane region" description="Helical" evidence="6">
    <location>
        <begin position="96"/>
        <end position="119"/>
    </location>
</feature>
<dbReference type="PANTHER" id="PTHR30294:SF29">
    <property type="entry name" value="MULTIDRUG ABC TRANSPORTER PERMEASE YBHS-RELATED"/>
    <property type="match status" value="1"/>
</dbReference>
<organism evidence="8 9">
    <name type="scientific">Clostridium gelidum</name>
    <dbReference type="NCBI Taxonomy" id="704125"/>
    <lineage>
        <taxon>Bacteria</taxon>
        <taxon>Bacillati</taxon>
        <taxon>Bacillota</taxon>
        <taxon>Clostridia</taxon>
        <taxon>Eubacteriales</taxon>
        <taxon>Clostridiaceae</taxon>
        <taxon>Clostridium</taxon>
    </lineage>
</organism>
<feature type="transmembrane region" description="Helical" evidence="6">
    <location>
        <begin position="210"/>
        <end position="232"/>
    </location>
</feature>
<evidence type="ECO:0000259" key="7">
    <source>
        <dbReference type="Pfam" id="PF12698"/>
    </source>
</evidence>
<evidence type="ECO:0000256" key="2">
    <source>
        <dbReference type="ARBA" id="ARBA00022475"/>
    </source>
</evidence>
<comment type="subcellular location">
    <subcellularLocation>
        <location evidence="1">Cell membrane</location>
        <topology evidence="1">Multi-pass membrane protein</topology>
    </subcellularLocation>
</comment>
<evidence type="ECO:0000256" key="6">
    <source>
        <dbReference type="SAM" id="Phobius"/>
    </source>
</evidence>
<feature type="transmembrane region" description="Helical" evidence="6">
    <location>
        <begin position="52"/>
        <end position="75"/>
    </location>
</feature>
<keyword evidence="3 6" id="KW-0812">Transmembrane</keyword>
<proteinExistence type="predicted"/>
<keyword evidence="5 6" id="KW-0472">Membrane</keyword>
<feature type="transmembrane region" description="Helical" evidence="6">
    <location>
        <begin position="21"/>
        <end position="40"/>
    </location>
</feature>
<gene>
    <name evidence="8" type="ORF">psyc5s11_08890</name>
</gene>
<evidence type="ECO:0000256" key="1">
    <source>
        <dbReference type="ARBA" id="ARBA00004651"/>
    </source>
</evidence>
<accession>A0ABN6IWP8</accession>
<evidence type="ECO:0000313" key="8">
    <source>
        <dbReference type="EMBL" id="BCZ44822.1"/>
    </source>
</evidence>
<dbReference type="EMBL" id="AP024849">
    <property type="protein sequence ID" value="BCZ44822.1"/>
    <property type="molecule type" value="Genomic_DNA"/>
</dbReference>
<evidence type="ECO:0000256" key="4">
    <source>
        <dbReference type="ARBA" id="ARBA00022989"/>
    </source>
</evidence>
<evidence type="ECO:0000313" key="9">
    <source>
        <dbReference type="Proteomes" id="UP000824633"/>
    </source>
</evidence>
<dbReference type="InterPro" id="IPR013525">
    <property type="entry name" value="ABC2_TM"/>
</dbReference>
<keyword evidence="9" id="KW-1185">Reference proteome</keyword>
<reference evidence="9" key="1">
    <citation type="submission" date="2021-07" db="EMBL/GenBank/DDBJ databases">
        <title>Complete genome sequencing of a Clostridium isolate.</title>
        <authorList>
            <person name="Ueki A."/>
            <person name="Tonouchi A."/>
        </authorList>
    </citation>
    <scope>NUCLEOTIDE SEQUENCE [LARGE SCALE GENOMIC DNA]</scope>
    <source>
        <strain evidence="9">C5S11</strain>
    </source>
</reference>
<feature type="transmembrane region" description="Helical" evidence="6">
    <location>
        <begin position="157"/>
        <end position="175"/>
    </location>
</feature>
<name>A0ABN6IWP8_9CLOT</name>
<dbReference type="InterPro" id="IPR051449">
    <property type="entry name" value="ABC-2_transporter_component"/>
</dbReference>
<dbReference type="PANTHER" id="PTHR30294">
    <property type="entry name" value="MEMBRANE COMPONENT OF ABC TRANSPORTER YHHJ-RELATED"/>
    <property type="match status" value="1"/>
</dbReference>
<dbReference type="Proteomes" id="UP000824633">
    <property type="component" value="Chromosome"/>
</dbReference>
<feature type="transmembrane region" description="Helical" evidence="6">
    <location>
        <begin position="125"/>
        <end position="150"/>
    </location>
</feature>
<keyword evidence="4 6" id="KW-1133">Transmembrane helix</keyword>
<sequence length="238" mass="26947">MDFSIRRVNALFKKEAKDLSRNINVLFMCVLPIMLCFMYSKLFGGSQEGKLFILNVCLNMNFVLVPGFITAMIIAEEKEKNTLRTLMLAAVSPLEFLVGKAMIILLISLGTNILMFFIMGMGLLYLGWFIIVTILVVISMMEFGAVVGIISENQMSTGTIGMPIFMIFLMIPFFIRINDVFRRIAELLPNYNAEILMNRIFTNEAIGINFAYNIAVILAWIIIGAGVFTWIYSKKKLD</sequence>
<evidence type="ECO:0000256" key="5">
    <source>
        <dbReference type="ARBA" id="ARBA00023136"/>
    </source>
</evidence>
<keyword evidence="2" id="KW-1003">Cell membrane</keyword>
<evidence type="ECO:0000256" key="3">
    <source>
        <dbReference type="ARBA" id="ARBA00022692"/>
    </source>
</evidence>
<dbReference type="Pfam" id="PF12698">
    <property type="entry name" value="ABC2_membrane_3"/>
    <property type="match status" value="1"/>
</dbReference>
<feature type="domain" description="ABC-2 type transporter transmembrane" evidence="7">
    <location>
        <begin position="52"/>
        <end position="224"/>
    </location>
</feature>